<dbReference type="Pfam" id="PF13639">
    <property type="entry name" value="zf-RING_2"/>
    <property type="match status" value="1"/>
</dbReference>
<keyword evidence="7" id="KW-1185">Reference proteome</keyword>
<evidence type="ECO:0000256" key="3">
    <source>
        <dbReference type="ARBA" id="ARBA00022833"/>
    </source>
</evidence>
<dbReference type="GO" id="GO:0005737">
    <property type="term" value="C:cytoplasm"/>
    <property type="evidence" value="ECO:0007669"/>
    <property type="project" value="TreeGrafter"/>
</dbReference>
<comment type="caution">
    <text evidence="6">The sequence shown here is derived from an EMBL/GenBank/DDBJ whole genome shotgun (WGS) entry which is preliminary data.</text>
</comment>
<dbReference type="PROSITE" id="PS50089">
    <property type="entry name" value="ZF_RING_2"/>
    <property type="match status" value="1"/>
</dbReference>
<evidence type="ECO:0000256" key="2">
    <source>
        <dbReference type="ARBA" id="ARBA00022771"/>
    </source>
</evidence>
<name>A0AAV9B9K7_ACOGR</name>
<reference evidence="6" key="2">
    <citation type="submission" date="2023-06" db="EMBL/GenBank/DDBJ databases">
        <authorList>
            <person name="Ma L."/>
            <person name="Liu K.-W."/>
            <person name="Li Z."/>
            <person name="Hsiao Y.-Y."/>
            <person name="Qi Y."/>
            <person name="Fu T."/>
            <person name="Tang G."/>
            <person name="Zhang D."/>
            <person name="Sun W.-H."/>
            <person name="Liu D.-K."/>
            <person name="Li Y."/>
            <person name="Chen G.-Z."/>
            <person name="Liu X.-D."/>
            <person name="Liao X.-Y."/>
            <person name="Jiang Y.-T."/>
            <person name="Yu X."/>
            <person name="Hao Y."/>
            <person name="Huang J."/>
            <person name="Zhao X.-W."/>
            <person name="Ke S."/>
            <person name="Chen Y.-Y."/>
            <person name="Wu W.-L."/>
            <person name="Hsu J.-L."/>
            <person name="Lin Y.-F."/>
            <person name="Huang M.-D."/>
            <person name="Li C.-Y."/>
            <person name="Huang L."/>
            <person name="Wang Z.-W."/>
            <person name="Zhao X."/>
            <person name="Zhong W.-Y."/>
            <person name="Peng D.-H."/>
            <person name="Ahmad S."/>
            <person name="Lan S."/>
            <person name="Zhang J.-S."/>
            <person name="Tsai W.-C."/>
            <person name="Van De Peer Y."/>
            <person name="Liu Z.-J."/>
        </authorList>
    </citation>
    <scope>NUCLEOTIDE SEQUENCE</scope>
    <source>
        <strain evidence="6">SCP</strain>
        <tissue evidence="6">Leaves</tissue>
    </source>
</reference>
<evidence type="ECO:0000259" key="5">
    <source>
        <dbReference type="PROSITE" id="PS50089"/>
    </source>
</evidence>
<gene>
    <name evidence="6" type="ORF">QJS04_geneDACA024169</name>
</gene>
<dbReference type="Proteomes" id="UP001179952">
    <property type="component" value="Unassembled WGS sequence"/>
</dbReference>
<dbReference type="Gene3D" id="3.30.40.10">
    <property type="entry name" value="Zinc/RING finger domain, C3HC4 (zinc finger)"/>
    <property type="match status" value="1"/>
</dbReference>
<evidence type="ECO:0000256" key="4">
    <source>
        <dbReference type="PROSITE-ProRule" id="PRU00175"/>
    </source>
</evidence>
<dbReference type="PANTHER" id="PTHR15710">
    <property type="entry name" value="E3 UBIQUITIN-PROTEIN LIGASE PRAJA"/>
    <property type="match status" value="1"/>
</dbReference>
<dbReference type="GO" id="GO:0061630">
    <property type="term" value="F:ubiquitin protein ligase activity"/>
    <property type="evidence" value="ECO:0007669"/>
    <property type="project" value="TreeGrafter"/>
</dbReference>
<dbReference type="SMART" id="SM00184">
    <property type="entry name" value="RING"/>
    <property type="match status" value="1"/>
</dbReference>
<keyword evidence="1" id="KW-0479">Metal-binding</keyword>
<evidence type="ECO:0000313" key="7">
    <source>
        <dbReference type="Proteomes" id="UP001179952"/>
    </source>
</evidence>
<proteinExistence type="predicted"/>
<dbReference type="EMBL" id="JAUJYN010000004">
    <property type="protein sequence ID" value="KAK1273055.1"/>
    <property type="molecule type" value="Genomic_DNA"/>
</dbReference>
<evidence type="ECO:0000256" key="1">
    <source>
        <dbReference type="ARBA" id="ARBA00022723"/>
    </source>
</evidence>
<evidence type="ECO:0000313" key="6">
    <source>
        <dbReference type="EMBL" id="KAK1273055.1"/>
    </source>
</evidence>
<dbReference type="GO" id="GO:0016567">
    <property type="term" value="P:protein ubiquitination"/>
    <property type="evidence" value="ECO:0007669"/>
    <property type="project" value="TreeGrafter"/>
</dbReference>
<dbReference type="GO" id="GO:0008270">
    <property type="term" value="F:zinc ion binding"/>
    <property type="evidence" value="ECO:0007669"/>
    <property type="project" value="UniProtKB-KW"/>
</dbReference>
<accession>A0AAV9B9K7</accession>
<dbReference type="InterPro" id="IPR001841">
    <property type="entry name" value="Znf_RING"/>
</dbReference>
<organism evidence="6 7">
    <name type="scientific">Acorus gramineus</name>
    <name type="common">Dwarf sweet flag</name>
    <dbReference type="NCBI Taxonomy" id="55184"/>
    <lineage>
        <taxon>Eukaryota</taxon>
        <taxon>Viridiplantae</taxon>
        <taxon>Streptophyta</taxon>
        <taxon>Embryophyta</taxon>
        <taxon>Tracheophyta</taxon>
        <taxon>Spermatophyta</taxon>
        <taxon>Magnoliopsida</taxon>
        <taxon>Liliopsida</taxon>
        <taxon>Acoraceae</taxon>
        <taxon>Acorus</taxon>
    </lineage>
</organism>
<dbReference type="AlphaFoldDB" id="A0AAV9B9K7"/>
<protein>
    <submittedName>
        <fullName evidence="6">RING-H2 finger protein ATL53</fullName>
    </submittedName>
</protein>
<keyword evidence="3" id="KW-0862">Zinc</keyword>
<dbReference type="SUPFAM" id="SSF57850">
    <property type="entry name" value="RING/U-box"/>
    <property type="match status" value="1"/>
</dbReference>
<dbReference type="InterPro" id="IPR013083">
    <property type="entry name" value="Znf_RING/FYVE/PHD"/>
</dbReference>
<sequence>MDEAIFQNRIPRCLNMSTERVEWPTGKCSANEKFVNIDFCVTDYFMLGLLQSSSGLILHVGSEQTFRKTSTVIQPLEDVLHSSDFGNEVEDMLLRVVQGGEIFNIYTKCISDYIHKEASMLGPEHQMLRIIVSLEDLLVLICDETFFLNNYMTTKLENVECNSSIAMAEACPVCLEKLMEFEKDEKEIKRTPCGHMFHGICIERWWKMTSTCPMCRFYMPLPKIRFTIIKNRLSWTCETDFQALMRVTPDAGWLIE</sequence>
<keyword evidence="2 4" id="KW-0863">Zinc-finger</keyword>
<feature type="domain" description="RING-type" evidence="5">
    <location>
        <begin position="171"/>
        <end position="216"/>
    </location>
</feature>
<dbReference type="PANTHER" id="PTHR15710:SF196">
    <property type="entry name" value="F6A14.12 PROTEIN-RELATED"/>
    <property type="match status" value="1"/>
</dbReference>
<reference evidence="6" key="1">
    <citation type="journal article" date="2023" name="Nat. Commun.">
        <title>Diploid and tetraploid genomes of Acorus and the evolution of monocots.</title>
        <authorList>
            <person name="Ma L."/>
            <person name="Liu K.W."/>
            <person name="Li Z."/>
            <person name="Hsiao Y.Y."/>
            <person name="Qi Y."/>
            <person name="Fu T."/>
            <person name="Tang G.D."/>
            <person name="Zhang D."/>
            <person name="Sun W.H."/>
            <person name="Liu D.K."/>
            <person name="Li Y."/>
            <person name="Chen G.Z."/>
            <person name="Liu X.D."/>
            <person name="Liao X.Y."/>
            <person name="Jiang Y.T."/>
            <person name="Yu X."/>
            <person name="Hao Y."/>
            <person name="Huang J."/>
            <person name="Zhao X.W."/>
            <person name="Ke S."/>
            <person name="Chen Y.Y."/>
            <person name="Wu W.L."/>
            <person name="Hsu J.L."/>
            <person name="Lin Y.F."/>
            <person name="Huang M.D."/>
            <person name="Li C.Y."/>
            <person name="Huang L."/>
            <person name="Wang Z.W."/>
            <person name="Zhao X."/>
            <person name="Zhong W.Y."/>
            <person name="Peng D.H."/>
            <person name="Ahmad S."/>
            <person name="Lan S."/>
            <person name="Zhang J.S."/>
            <person name="Tsai W.C."/>
            <person name="Van de Peer Y."/>
            <person name="Liu Z.J."/>
        </authorList>
    </citation>
    <scope>NUCLEOTIDE SEQUENCE</scope>
    <source>
        <strain evidence="6">SCP</strain>
    </source>
</reference>